<protein>
    <recommendedName>
        <fullName evidence="5">Integrase</fullName>
    </recommendedName>
</protein>
<feature type="compositionally biased region" description="Low complexity" evidence="2">
    <location>
        <begin position="31"/>
        <end position="40"/>
    </location>
</feature>
<evidence type="ECO:0000313" key="4">
    <source>
        <dbReference type="Proteomes" id="UP001445472"/>
    </source>
</evidence>
<feature type="region of interest" description="Disordered" evidence="2">
    <location>
        <begin position="1"/>
        <end position="54"/>
    </location>
</feature>
<dbReference type="Proteomes" id="UP001445472">
    <property type="component" value="Unassembled WGS sequence"/>
</dbReference>
<evidence type="ECO:0008006" key="5">
    <source>
        <dbReference type="Google" id="ProtNLM"/>
    </source>
</evidence>
<keyword evidence="4" id="KW-1185">Reference proteome</keyword>
<feature type="compositionally biased region" description="Basic residues" evidence="2">
    <location>
        <begin position="18"/>
        <end position="27"/>
    </location>
</feature>
<dbReference type="EMBL" id="JBEPBX010000043">
    <property type="protein sequence ID" value="MER6617754.1"/>
    <property type="molecule type" value="Genomic_DNA"/>
</dbReference>
<organism evidence="3 4">
    <name type="scientific">Streptomyces xantholiticus</name>
    <dbReference type="NCBI Taxonomy" id="68285"/>
    <lineage>
        <taxon>Bacteria</taxon>
        <taxon>Bacillati</taxon>
        <taxon>Actinomycetota</taxon>
        <taxon>Actinomycetes</taxon>
        <taxon>Kitasatosporales</taxon>
        <taxon>Streptomycetaceae</taxon>
        <taxon>Streptomyces</taxon>
    </lineage>
</organism>
<dbReference type="Gene3D" id="1.10.443.10">
    <property type="entry name" value="Intergrase catalytic core"/>
    <property type="match status" value="1"/>
</dbReference>
<evidence type="ECO:0000256" key="1">
    <source>
        <dbReference type="ARBA" id="ARBA00023172"/>
    </source>
</evidence>
<accession>A0ABV1V3Z4</accession>
<comment type="caution">
    <text evidence="3">The sequence shown here is derived from an EMBL/GenBank/DDBJ whole genome shotgun (WGS) entry which is preliminary data.</text>
</comment>
<dbReference type="InterPro" id="IPR011010">
    <property type="entry name" value="DNA_brk_join_enz"/>
</dbReference>
<dbReference type="InterPro" id="IPR013762">
    <property type="entry name" value="Integrase-like_cat_sf"/>
</dbReference>
<proteinExistence type="predicted"/>
<sequence>MLRFPPRPYCRTPGTGGARRRRGGVRRGPRDLPGPLLAGLEGSRRPRRRPAFRPIDQWGHLSDRRLSPDGCPQAQTRAAERAGLSSRITGHSYRSGLITIGRKKGNGVEKLRARSGRAENSPVFWKYVRDGEKWEHAATDGIGL</sequence>
<evidence type="ECO:0000313" key="3">
    <source>
        <dbReference type="EMBL" id="MER6617754.1"/>
    </source>
</evidence>
<keyword evidence="1" id="KW-0233">DNA recombination</keyword>
<dbReference type="RefSeq" id="WP_351978776.1">
    <property type="nucleotide sequence ID" value="NZ_JBEPBX010000043.1"/>
</dbReference>
<gene>
    <name evidence="3" type="ORF">ABT276_31475</name>
</gene>
<dbReference type="SUPFAM" id="SSF56349">
    <property type="entry name" value="DNA breaking-rejoining enzymes"/>
    <property type="match status" value="1"/>
</dbReference>
<name>A0ABV1V3Z4_9ACTN</name>
<reference evidence="3 4" key="1">
    <citation type="submission" date="2024-06" db="EMBL/GenBank/DDBJ databases">
        <title>The Natural Products Discovery Center: Release of the First 8490 Sequenced Strains for Exploring Actinobacteria Biosynthetic Diversity.</title>
        <authorList>
            <person name="Kalkreuter E."/>
            <person name="Kautsar S.A."/>
            <person name="Yang D."/>
            <person name="Bader C.D."/>
            <person name="Teijaro C.N."/>
            <person name="Fluegel L."/>
            <person name="Davis C.M."/>
            <person name="Simpson J.R."/>
            <person name="Lauterbach L."/>
            <person name="Steele A.D."/>
            <person name="Gui C."/>
            <person name="Meng S."/>
            <person name="Li G."/>
            <person name="Viehrig K."/>
            <person name="Ye F."/>
            <person name="Su P."/>
            <person name="Kiefer A.F."/>
            <person name="Nichols A."/>
            <person name="Cepeda A.J."/>
            <person name="Yan W."/>
            <person name="Fan B."/>
            <person name="Jiang Y."/>
            <person name="Adhikari A."/>
            <person name="Zheng C.-J."/>
            <person name="Schuster L."/>
            <person name="Cowan T.M."/>
            <person name="Smanski M.J."/>
            <person name="Chevrette M.G."/>
            <person name="De Carvalho L.P.S."/>
            <person name="Shen B."/>
        </authorList>
    </citation>
    <scope>NUCLEOTIDE SEQUENCE [LARGE SCALE GENOMIC DNA]</scope>
    <source>
        <strain evidence="3 4">NPDC000837</strain>
    </source>
</reference>
<evidence type="ECO:0000256" key="2">
    <source>
        <dbReference type="SAM" id="MobiDB-lite"/>
    </source>
</evidence>